<dbReference type="Proteomes" id="UP000031443">
    <property type="component" value="Unassembled WGS sequence"/>
</dbReference>
<dbReference type="Gene3D" id="1.10.10.60">
    <property type="entry name" value="Homeodomain-like"/>
    <property type="match status" value="1"/>
</dbReference>
<reference evidence="4" key="1">
    <citation type="journal article" date="2013" name="Nat. Genet.">
        <title>The draft genomes of soft-shell turtle and green sea turtle yield insights into the development and evolution of the turtle-specific body plan.</title>
        <authorList>
            <person name="Wang Z."/>
            <person name="Pascual-Anaya J."/>
            <person name="Zadissa A."/>
            <person name="Li W."/>
            <person name="Niimura Y."/>
            <person name="Huang Z."/>
            <person name="Li C."/>
            <person name="White S."/>
            <person name="Xiong Z."/>
            <person name="Fang D."/>
            <person name="Wang B."/>
            <person name="Ming Y."/>
            <person name="Chen Y."/>
            <person name="Zheng Y."/>
            <person name="Kuraku S."/>
            <person name="Pignatelli M."/>
            <person name="Herrero J."/>
            <person name="Beal K."/>
            <person name="Nozawa M."/>
            <person name="Li Q."/>
            <person name="Wang J."/>
            <person name="Zhang H."/>
            <person name="Yu L."/>
            <person name="Shigenobu S."/>
            <person name="Wang J."/>
            <person name="Liu J."/>
            <person name="Flicek P."/>
            <person name="Searle S."/>
            <person name="Wang J."/>
            <person name="Kuratani S."/>
            <person name="Yin Y."/>
            <person name="Aken B."/>
            <person name="Zhang G."/>
            <person name="Irie N."/>
        </authorList>
    </citation>
    <scope>NUCLEOTIDE SEQUENCE [LARGE SCALE GENOMIC DNA]</scope>
</reference>
<proteinExistence type="predicted"/>
<accession>M7B8T6</accession>
<keyword evidence="4" id="KW-1185">Reference proteome</keyword>
<gene>
    <name evidence="3" type="ORF">UY3_10872</name>
</gene>
<feature type="domain" description="Myb/SANT-like DNA-binding" evidence="2">
    <location>
        <begin position="4"/>
        <end position="82"/>
    </location>
</feature>
<dbReference type="PANTHER" id="PTHR47595:SF1">
    <property type="entry name" value="MYB_SANT-LIKE DNA-BINDING DOMAIN-CONTAINING PROTEIN"/>
    <property type="match status" value="1"/>
</dbReference>
<feature type="region of interest" description="Disordered" evidence="1">
    <location>
        <begin position="84"/>
        <end position="128"/>
    </location>
</feature>
<evidence type="ECO:0000313" key="3">
    <source>
        <dbReference type="EMBL" id="EMP31950.1"/>
    </source>
</evidence>
<organism evidence="3 4">
    <name type="scientific">Chelonia mydas</name>
    <name type="common">Green sea-turtle</name>
    <name type="synonym">Chelonia agassizi</name>
    <dbReference type="NCBI Taxonomy" id="8469"/>
    <lineage>
        <taxon>Eukaryota</taxon>
        <taxon>Metazoa</taxon>
        <taxon>Chordata</taxon>
        <taxon>Craniata</taxon>
        <taxon>Vertebrata</taxon>
        <taxon>Euteleostomi</taxon>
        <taxon>Archelosauria</taxon>
        <taxon>Testudinata</taxon>
        <taxon>Testudines</taxon>
        <taxon>Cryptodira</taxon>
        <taxon>Durocryptodira</taxon>
        <taxon>Americhelydia</taxon>
        <taxon>Chelonioidea</taxon>
        <taxon>Cheloniidae</taxon>
        <taxon>Chelonia</taxon>
    </lineage>
</organism>
<dbReference type="EMBL" id="KB543129">
    <property type="protein sequence ID" value="EMP31950.1"/>
    <property type="molecule type" value="Genomic_DNA"/>
</dbReference>
<evidence type="ECO:0000313" key="4">
    <source>
        <dbReference type="Proteomes" id="UP000031443"/>
    </source>
</evidence>
<dbReference type="PANTHER" id="PTHR47595">
    <property type="entry name" value="HEAT SHOCK 70 KDA PROTEIN 14"/>
    <property type="match status" value="1"/>
</dbReference>
<name>M7B8T6_CHEMY</name>
<feature type="compositionally biased region" description="Polar residues" evidence="1">
    <location>
        <begin position="88"/>
        <end position="97"/>
    </location>
</feature>
<dbReference type="AlphaFoldDB" id="M7B8T6"/>
<dbReference type="Pfam" id="PF13837">
    <property type="entry name" value="Myb_DNA-bind_4"/>
    <property type="match status" value="1"/>
</dbReference>
<evidence type="ECO:0000259" key="2">
    <source>
        <dbReference type="Pfam" id="PF13837"/>
    </source>
</evidence>
<sequence>MVDLISVWGEKAVQSQLCPSHRNYDTFGQVPRDVMERGRDRDSLQCRFKVKELWNAYRKACEANRCSRAAPATCRFYKEPDMILGCDPTSTPKTTMDTSETSSTRQEEEESGSEGAEGEGDSPASLDA</sequence>
<dbReference type="InterPro" id="IPR044822">
    <property type="entry name" value="Myb_DNA-bind_4"/>
</dbReference>
<protein>
    <recommendedName>
        <fullName evidence="2">Myb/SANT-like DNA-binding domain-containing protein</fullName>
    </recommendedName>
</protein>
<evidence type="ECO:0000256" key="1">
    <source>
        <dbReference type="SAM" id="MobiDB-lite"/>
    </source>
</evidence>
<feature type="compositionally biased region" description="Acidic residues" evidence="1">
    <location>
        <begin position="107"/>
        <end position="120"/>
    </location>
</feature>